<dbReference type="OrthoDB" id="7510069at2"/>
<sequence>MRTLPVYLAAIATLTLAFAGTASASTSTHWDATHGRRVEVNHRLANQDRRIHNEVREGEMSHAQAARLHRDDHQIRQEERLMASQDGSHITRADDRALNQQENHVSRQIGQ</sequence>
<feature type="signal peptide" evidence="2">
    <location>
        <begin position="1"/>
        <end position="24"/>
    </location>
</feature>
<evidence type="ECO:0000256" key="1">
    <source>
        <dbReference type="SAM" id="MobiDB-lite"/>
    </source>
</evidence>
<evidence type="ECO:0000313" key="4">
    <source>
        <dbReference type="Proteomes" id="UP000295727"/>
    </source>
</evidence>
<feature type="region of interest" description="Disordered" evidence="1">
    <location>
        <begin position="23"/>
        <end position="111"/>
    </location>
</feature>
<accession>A0A4P7CZV6</accession>
<feature type="compositionally biased region" description="Basic and acidic residues" evidence="1">
    <location>
        <begin position="68"/>
        <end position="81"/>
    </location>
</feature>
<gene>
    <name evidence="3" type="ORF">E1956_32620</name>
</gene>
<keyword evidence="4" id="KW-1185">Reference proteome</keyword>
<evidence type="ECO:0000313" key="3">
    <source>
        <dbReference type="EMBL" id="QBR01886.1"/>
    </source>
</evidence>
<dbReference type="EMBL" id="CP038150">
    <property type="protein sequence ID" value="QBR01886.1"/>
    <property type="molecule type" value="Genomic_DNA"/>
</dbReference>
<protein>
    <recommendedName>
        <fullName evidence="5">Lipoprotein</fullName>
    </recommendedName>
</protein>
<dbReference type="AlphaFoldDB" id="A0A4P7CZV6"/>
<feature type="compositionally biased region" description="Polar residues" evidence="1">
    <location>
        <begin position="98"/>
        <end position="111"/>
    </location>
</feature>
<dbReference type="KEGG" id="ppai:E1956_32620"/>
<organism evidence="3 4">
    <name type="scientific">Paraburkholderia pallida</name>
    <dbReference type="NCBI Taxonomy" id="2547399"/>
    <lineage>
        <taxon>Bacteria</taxon>
        <taxon>Pseudomonadati</taxon>
        <taxon>Pseudomonadota</taxon>
        <taxon>Betaproteobacteria</taxon>
        <taxon>Burkholderiales</taxon>
        <taxon>Burkholderiaceae</taxon>
        <taxon>Paraburkholderia</taxon>
    </lineage>
</organism>
<dbReference type="RefSeq" id="WP_134756978.1">
    <property type="nucleotide sequence ID" value="NZ_CP038150.1"/>
</dbReference>
<evidence type="ECO:0008006" key="5">
    <source>
        <dbReference type="Google" id="ProtNLM"/>
    </source>
</evidence>
<keyword evidence="2" id="KW-0732">Signal</keyword>
<feature type="compositionally biased region" description="Basic and acidic residues" evidence="1">
    <location>
        <begin position="31"/>
        <end position="60"/>
    </location>
</feature>
<evidence type="ECO:0000256" key="2">
    <source>
        <dbReference type="SAM" id="SignalP"/>
    </source>
</evidence>
<proteinExistence type="predicted"/>
<name>A0A4P7CZV6_9BURK</name>
<dbReference type="Proteomes" id="UP000295727">
    <property type="component" value="Chromosome 3"/>
</dbReference>
<reference evidence="3 4" key="1">
    <citation type="submission" date="2019-03" db="EMBL/GenBank/DDBJ databases">
        <title>Paraburkholderia sp. 7MH5, isolated from subtropical forest soil.</title>
        <authorList>
            <person name="Gao Z.-H."/>
            <person name="Qiu L.-H."/>
        </authorList>
    </citation>
    <scope>NUCLEOTIDE SEQUENCE [LARGE SCALE GENOMIC DNA]</scope>
    <source>
        <strain evidence="3 4">7MH5</strain>
    </source>
</reference>
<feature type="chain" id="PRO_5020446976" description="Lipoprotein" evidence="2">
    <location>
        <begin position="25"/>
        <end position="111"/>
    </location>
</feature>